<keyword evidence="6" id="KW-0812">Transmembrane</keyword>
<evidence type="ECO:0000259" key="10">
    <source>
        <dbReference type="PROSITE" id="PS51022"/>
    </source>
</evidence>
<dbReference type="Gene3D" id="2.30.30.40">
    <property type="entry name" value="SH3 Domains"/>
    <property type="match status" value="1"/>
</dbReference>
<dbReference type="InterPro" id="IPR050985">
    <property type="entry name" value="Alpha-glycosidase_related"/>
</dbReference>
<dbReference type="InterPro" id="IPR013780">
    <property type="entry name" value="Glyco_hydro_b"/>
</dbReference>
<dbReference type="Gene3D" id="3.20.20.80">
    <property type="entry name" value="Glycosidases"/>
    <property type="match status" value="1"/>
</dbReference>
<dbReference type="SUPFAM" id="SSF50044">
    <property type="entry name" value="SH3-domain"/>
    <property type="match status" value="1"/>
</dbReference>
<dbReference type="SUPFAM" id="SSF50156">
    <property type="entry name" value="PDZ domain-like"/>
    <property type="match status" value="1"/>
</dbReference>
<dbReference type="InterPro" id="IPR017853">
    <property type="entry name" value="GH"/>
</dbReference>
<feature type="transmembrane region" description="Helical" evidence="6">
    <location>
        <begin position="112"/>
        <end position="134"/>
    </location>
</feature>
<dbReference type="GO" id="GO:0004553">
    <property type="term" value="F:hydrolase activity, hydrolyzing O-glycosyl compounds"/>
    <property type="evidence" value="ECO:0007669"/>
    <property type="project" value="InterPro"/>
</dbReference>
<accession>A0A8J2H9B9</accession>
<keyword evidence="12" id="KW-1185">Reference proteome</keyword>
<dbReference type="Proteomes" id="UP000786811">
    <property type="component" value="Unassembled WGS sequence"/>
</dbReference>
<dbReference type="PROSITE" id="PS00856">
    <property type="entry name" value="GUANYLATE_KINASE_1"/>
    <property type="match status" value="1"/>
</dbReference>
<sequence>MTSKYTLSDSESSVTFSNSGSTPSGSFGSETDDEHHEDLAKVPLQAPPRRKSKIAVMNQKLDAGVDIADIQTPNSTITSVNSISSLLKEKLQLSIPQALRSNKKRQNDDYRLRAFVGFLFLCVIFLVGFAHIYYTQNVLQRAYFEKFRFNKNQRVLHVYSSTGAETVSGKLGNGIPEDTGVFPCLPNDQKSDSVCLEWLHYSRLYLSHSKRESMHCYHLTWQSLNPQFNPTDCFDWSLRRGHWYGGGQIQNMAYPLDSGKLELSAFVTGDIRRNPFGNVLKRYFLNSKGATIIVDPESPLYISINANRTKEFCLQAKHDAFAYINHLTPLPQLNYTICAADNIKNLHSLMAEKSLWDGLKPEELQAVDVLLSEPIWQISPTNEAAIYNYTEDVIALGFLRQGHVLLSEEWQKSPGDFVLDEDRFPSMEETINIIRRRGFQVVFSIQPFISTESVNFKDAIENRLLISERGSDPRIPALTRYHKSNSAGVLDITNNKTLPWLLKKLEDLKTKYHIHSFYLDLGTAHDMPHYYKCDQPLTNPDHYKTLFTKAIVSSIPVLGVSGAISRPKAPVFVSLPPFPSSWKAIKTVIPTILSYGMIGFPFIMPGAVGGDVALPMSDNNPNNDNEVNLPDKELYVRWLQLSTFLPVIRFTHLPSKYDDESVLEMAKSLTTLRQKTVTPLLKKYANETLSSGLPIIRPLWMLDPMDSACHVVVDEFSVGEELIVAPILYSGSRQREVYLPSGVWRDGIDGSLRKGSRWIHNYRVAEDKIAYFKQIIDLNLPRPRLHPLRHEPPSPDIAHQPPLSSLQVLSVRAEVLEIHNANNVMVFPAAFMHVRENIQELGKVAEDTDLLFLKGLLDSPIVNSLVRLQERLEEPPKRIEPICPNISEEAEEISYIFETSLDYEARELSRILKKPHVKALLETHDKVVIARKTPVVPVSSEIIKMPSYDRGNLIIARILGGSTVSRQGLLNPGDVIMEVNNRPVHSADELQQAIQAAKENLSLKVHPGISSDVNNKPMKSTCYMRALFDYDPSEDTLLPCREIGLPFSRGDILQIVDQADPNWWQARRVEGEGLGNPGLIPSLELEERRKAFVPPEADFVHKIGICGTRVSRKKKRKMYESKSNGEFDSAELLLYEEVARMPPFRRKTLALVGPRGVGRRTLKNRLINSDPEKFGTIVPYTSRPPRVLEENGKSYWFTDRDSMENDIKQHRYLEFGEYGSHLYGTKLDSVRELIRAGKMCVLDCSPGALKTLHNSTEFMPYVIFIAAPGMEQLKTLYDHGRSTGASSRNLTEDDLRSTLEESAALQRAYEKYIDLVIVNEDFDNTFRQVVAALDALATEHQWVPVNWIY</sequence>
<dbReference type="Pfam" id="PF07653">
    <property type="entry name" value="SH3_2"/>
    <property type="match status" value="1"/>
</dbReference>
<evidence type="ECO:0000256" key="3">
    <source>
        <dbReference type="ARBA" id="ARBA00022443"/>
    </source>
</evidence>
<dbReference type="GO" id="GO:0030054">
    <property type="term" value="C:cell junction"/>
    <property type="evidence" value="ECO:0007669"/>
    <property type="project" value="UniProtKB-ARBA"/>
</dbReference>
<dbReference type="PROSITE" id="PS50002">
    <property type="entry name" value="SH3"/>
    <property type="match status" value="1"/>
</dbReference>
<dbReference type="GO" id="GO:0005975">
    <property type="term" value="P:carbohydrate metabolic process"/>
    <property type="evidence" value="ECO:0007669"/>
    <property type="project" value="InterPro"/>
</dbReference>
<dbReference type="Pfam" id="PF00595">
    <property type="entry name" value="PDZ"/>
    <property type="match status" value="1"/>
</dbReference>
<dbReference type="InterPro" id="IPR001478">
    <property type="entry name" value="PDZ"/>
</dbReference>
<dbReference type="PROSITE" id="PS50106">
    <property type="entry name" value="PDZ"/>
    <property type="match status" value="1"/>
</dbReference>
<name>A0A8J2H9B9_COTCN</name>
<proteinExistence type="inferred from homology"/>
<evidence type="ECO:0000256" key="1">
    <source>
        <dbReference type="ARBA" id="ARBA00007014"/>
    </source>
</evidence>
<dbReference type="CDD" id="cd06592">
    <property type="entry name" value="GH31_NET37"/>
    <property type="match status" value="1"/>
</dbReference>
<dbReference type="InterPro" id="IPR036028">
    <property type="entry name" value="SH3-like_dom_sf"/>
</dbReference>
<evidence type="ECO:0000313" key="12">
    <source>
        <dbReference type="Proteomes" id="UP000786811"/>
    </source>
</evidence>
<feature type="domain" description="L27" evidence="10">
    <location>
        <begin position="879"/>
        <end position="935"/>
    </location>
</feature>
<comment type="similarity">
    <text evidence="2">Belongs to the glycosyl hydrolase 31 family.</text>
</comment>
<dbReference type="Pfam" id="PF00625">
    <property type="entry name" value="Guanylate_kin"/>
    <property type="match status" value="1"/>
</dbReference>
<dbReference type="InterPro" id="IPR036892">
    <property type="entry name" value="L27_dom_sf"/>
</dbReference>
<evidence type="ECO:0000259" key="9">
    <source>
        <dbReference type="PROSITE" id="PS50106"/>
    </source>
</evidence>
<evidence type="ECO:0000313" key="11">
    <source>
        <dbReference type="EMBL" id="CAG5085206.1"/>
    </source>
</evidence>
<dbReference type="InterPro" id="IPR000322">
    <property type="entry name" value="Glyco_hydro_31_TIM"/>
</dbReference>
<evidence type="ECO:0000256" key="4">
    <source>
        <dbReference type="PROSITE-ProRule" id="PRU00192"/>
    </source>
</evidence>
<dbReference type="InterPro" id="IPR008144">
    <property type="entry name" value="Guanylate_kin-like_dom"/>
</dbReference>
<dbReference type="SUPFAM" id="SSF52540">
    <property type="entry name" value="P-loop containing nucleoside triphosphate hydrolases"/>
    <property type="match status" value="1"/>
</dbReference>
<dbReference type="SUPFAM" id="SSF51445">
    <property type="entry name" value="(Trans)glycosidases"/>
    <property type="match status" value="1"/>
</dbReference>
<dbReference type="CDD" id="cd00071">
    <property type="entry name" value="GMPK"/>
    <property type="match status" value="1"/>
</dbReference>
<dbReference type="InterPro" id="IPR001452">
    <property type="entry name" value="SH3_domain"/>
</dbReference>
<comment type="similarity">
    <text evidence="1">Belongs to the MAGUK family.</text>
</comment>
<dbReference type="SUPFAM" id="SSF51011">
    <property type="entry name" value="Glycosyl hydrolase domain"/>
    <property type="match status" value="1"/>
</dbReference>
<comment type="caution">
    <text evidence="11">The sequence shown here is derived from an EMBL/GenBank/DDBJ whole genome shotgun (WGS) entry which is preliminary data.</text>
</comment>
<dbReference type="InterPro" id="IPR004172">
    <property type="entry name" value="L27_dom"/>
</dbReference>
<reference evidence="11" key="1">
    <citation type="submission" date="2021-04" db="EMBL/GenBank/DDBJ databases">
        <authorList>
            <person name="Chebbi M.A.C M."/>
        </authorList>
    </citation>
    <scope>NUCLEOTIDE SEQUENCE</scope>
</reference>
<evidence type="ECO:0000256" key="5">
    <source>
        <dbReference type="SAM" id="MobiDB-lite"/>
    </source>
</evidence>
<evidence type="ECO:0000259" key="8">
    <source>
        <dbReference type="PROSITE" id="PS50052"/>
    </source>
</evidence>
<dbReference type="SUPFAM" id="SSF101288">
    <property type="entry name" value="L27 domain"/>
    <property type="match status" value="1"/>
</dbReference>
<keyword evidence="6" id="KW-0472">Membrane</keyword>
<dbReference type="InterPro" id="IPR014775">
    <property type="entry name" value="L27_C"/>
</dbReference>
<dbReference type="PROSITE" id="PS51022">
    <property type="entry name" value="L27"/>
    <property type="match status" value="1"/>
</dbReference>
<feature type="region of interest" description="Disordered" evidence="5">
    <location>
        <begin position="1"/>
        <end position="44"/>
    </location>
</feature>
<feature type="domain" description="Guanylate kinase-like" evidence="8">
    <location>
        <begin position="1146"/>
        <end position="1334"/>
    </location>
</feature>
<dbReference type="Gene3D" id="2.60.40.1180">
    <property type="entry name" value="Golgi alpha-mannosidase II"/>
    <property type="match status" value="1"/>
</dbReference>
<dbReference type="InterPro" id="IPR020590">
    <property type="entry name" value="Guanylate_kinase_CS"/>
</dbReference>
<dbReference type="InterPro" id="IPR048395">
    <property type="entry name" value="Glyco_hydro_31_C"/>
</dbReference>
<evidence type="ECO:0000256" key="2">
    <source>
        <dbReference type="ARBA" id="ARBA00007806"/>
    </source>
</evidence>
<dbReference type="InterPro" id="IPR036034">
    <property type="entry name" value="PDZ_sf"/>
</dbReference>
<dbReference type="Pfam" id="PF02828">
    <property type="entry name" value="L27"/>
    <property type="match status" value="1"/>
</dbReference>
<protein>
    <submittedName>
        <fullName evidence="11">Similar to Mpp2: MAGUK p55 subfamily member 2 (Rattus norvegicus)</fullName>
    </submittedName>
</protein>
<dbReference type="PANTHER" id="PTHR43053:SF6">
    <property type="entry name" value="SITS-BINDING PROTEIN"/>
    <property type="match status" value="1"/>
</dbReference>
<dbReference type="InterPro" id="IPR027417">
    <property type="entry name" value="P-loop_NTPase"/>
</dbReference>
<dbReference type="PANTHER" id="PTHR43053">
    <property type="entry name" value="GLYCOSIDASE FAMILY 31"/>
    <property type="match status" value="1"/>
</dbReference>
<dbReference type="SMART" id="SM00569">
    <property type="entry name" value="L27"/>
    <property type="match status" value="2"/>
</dbReference>
<dbReference type="InterPro" id="IPR008145">
    <property type="entry name" value="GK/Ca_channel_bsu"/>
</dbReference>
<dbReference type="Gene3D" id="2.30.42.10">
    <property type="match status" value="1"/>
</dbReference>
<dbReference type="Gene3D" id="3.40.50.300">
    <property type="entry name" value="P-loop containing nucleotide triphosphate hydrolases"/>
    <property type="match status" value="1"/>
</dbReference>
<feature type="compositionally biased region" description="Polar residues" evidence="5">
    <location>
        <begin position="1"/>
        <end position="29"/>
    </location>
</feature>
<dbReference type="Gene3D" id="1.10.287.650">
    <property type="entry name" value="L27 domain"/>
    <property type="match status" value="1"/>
</dbReference>
<dbReference type="FunFam" id="2.30.30.40:FF:000069">
    <property type="entry name" value="MAGUK p55 subfamily member 6"/>
    <property type="match status" value="1"/>
</dbReference>
<feature type="domain" description="PDZ" evidence="9">
    <location>
        <begin position="953"/>
        <end position="1005"/>
    </location>
</feature>
<dbReference type="OrthoDB" id="10070917at2759"/>
<keyword evidence="3 4" id="KW-0728">SH3 domain</keyword>
<organism evidence="11 12">
    <name type="scientific">Cotesia congregata</name>
    <name type="common">Parasitoid wasp</name>
    <name type="synonym">Apanteles congregatus</name>
    <dbReference type="NCBI Taxonomy" id="51543"/>
    <lineage>
        <taxon>Eukaryota</taxon>
        <taxon>Metazoa</taxon>
        <taxon>Ecdysozoa</taxon>
        <taxon>Arthropoda</taxon>
        <taxon>Hexapoda</taxon>
        <taxon>Insecta</taxon>
        <taxon>Pterygota</taxon>
        <taxon>Neoptera</taxon>
        <taxon>Endopterygota</taxon>
        <taxon>Hymenoptera</taxon>
        <taxon>Apocrita</taxon>
        <taxon>Ichneumonoidea</taxon>
        <taxon>Braconidae</taxon>
        <taxon>Microgastrinae</taxon>
        <taxon>Cotesia</taxon>
    </lineage>
</organism>
<dbReference type="Pfam" id="PF21365">
    <property type="entry name" value="Glyco_hydro_31_3rd"/>
    <property type="match status" value="1"/>
</dbReference>
<evidence type="ECO:0000256" key="6">
    <source>
        <dbReference type="SAM" id="Phobius"/>
    </source>
</evidence>
<dbReference type="SMART" id="SM00072">
    <property type="entry name" value="GuKc"/>
    <property type="match status" value="1"/>
</dbReference>
<dbReference type="SMART" id="SM00326">
    <property type="entry name" value="SH3"/>
    <property type="match status" value="1"/>
</dbReference>
<gene>
    <name evidence="11" type="ORF">HICCMSTLAB_LOCUS4306</name>
</gene>
<dbReference type="Pfam" id="PF01055">
    <property type="entry name" value="Glyco_hydro_31_2nd"/>
    <property type="match status" value="2"/>
</dbReference>
<keyword evidence="6" id="KW-1133">Transmembrane helix</keyword>
<dbReference type="EMBL" id="CAJNRD030001118">
    <property type="protein sequence ID" value="CAG5085206.1"/>
    <property type="molecule type" value="Genomic_DNA"/>
</dbReference>
<evidence type="ECO:0000259" key="7">
    <source>
        <dbReference type="PROSITE" id="PS50002"/>
    </source>
</evidence>
<feature type="domain" description="SH3" evidence="7">
    <location>
        <begin position="1019"/>
        <end position="1090"/>
    </location>
</feature>
<dbReference type="PROSITE" id="PS50052">
    <property type="entry name" value="GUANYLATE_KINASE_2"/>
    <property type="match status" value="1"/>
</dbReference>
<dbReference type="CDD" id="cd11862">
    <property type="entry name" value="SH3_MPP"/>
    <property type="match status" value="1"/>
</dbReference>